<comment type="caution">
    <text evidence="2">The sequence shown here is derived from an EMBL/GenBank/DDBJ whole genome shotgun (WGS) entry which is preliminary data.</text>
</comment>
<dbReference type="InterPro" id="IPR008860">
    <property type="entry name" value="Taeniidae_ag"/>
</dbReference>
<feature type="signal peptide" evidence="1">
    <location>
        <begin position="1"/>
        <end position="19"/>
    </location>
</feature>
<name>A0ABR4Q4X5_9CEST</name>
<proteinExistence type="predicted"/>
<organism evidence="2 3">
    <name type="scientific">Taenia crassiceps</name>
    <dbReference type="NCBI Taxonomy" id="6207"/>
    <lineage>
        <taxon>Eukaryota</taxon>
        <taxon>Metazoa</taxon>
        <taxon>Spiralia</taxon>
        <taxon>Lophotrochozoa</taxon>
        <taxon>Platyhelminthes</taxon>
        <taxon>Cestoda</taxon>
        <taxon>Eucestoda</taxon>
        <taxon>Cyclophyllidea</taxon>
        <taxon>Taeniidae</taxon>
        <taxon>Taenia</taxon>
    </lineage>
</organism>
<reference evidence="2 3" key="1">
    <citation type="journal article" date="2022" name="Front. Cell. Infect. Microbiol.">
        <title>The Genomes of Two Strains of Taenia crassiceps the Animal Model for the Study of Human Cysticercosis.</title>
        <authorList>
            <person name="Bobes R.J."/>
            <person name="Estrada K."/>
            <person name="Rios-Valencia D.G."/>
            <person name="Calderon-Gallegos A."/>
            <person name="de la Torre P."/>
            <person name="Carrero J.C."/>
            <person name="Sanchez-Flores A."/>
            <person name="Laclette J.P."/>
        </authorList>
    </citation>
    <scope>NUCLEOTIDE SEQUENCE [LARGE SCALE GENOMIC DNA]</scope>
    <source>
        <strain evidence="2">WFUcys</strain>
    </source>
</reference>
<dbReference type="Pfam" id="PF05596">
    <property type="entry name" value="Taeniidae_ag"/>
    <property type="match status" value="1"/>
</dbReference>
<accession>A0ABR4Q4X5</accession>
<gene>
    <name evidence="2" type="ORF">TcWFU_001068</name>
</gene>
<sequence length="85" mass="9566">MRAYIVLLALAAFAVVVSADDNKPEDVIKSIKKGMDSIFKFFFEDPLGKRMVQLAKDWKESVLEARGKVRASLAEYIKTLKSEAE</sequence>
<keyword evidence="3" id="KW-1185">Reference proteome</keyword>
<evidence type="ECO:0000256" key="1">
    <source>
        <dbReference type="SAM" id="SignalP"/>
    </source>
</evidence>
<keyword evidence="1" id="KW-0732">Signal</keyword>
<feature type="chain" id="PRO_5047444278" description="8 kDa glycoprotein" evidence="1">
    <location>
        <begin position="20"/>
        <end position="85"/>
    </location>
</feature>
<protein>
    <recommendedName>
        <fullName evidence="4">8 kDa glycoprotein</fullName>
    </recommendedName>
</protein>
<evidence type="ECO:0000313" key="3">
    <source>
        <dbReference type="Proteomes" id="UP001651158"/>
    </source>
</evidence>
<evidence type="ECO:0000313" key="2">
    <source>
        <dbReference type="EMBL" id="KAL5104593.1"/>
    </source>
</evidence>
<dbReference type="EMBL" id="JAKROA010000011">
    <property type="protein sequence ID" value="KAL5104593.1"/>
    <property type="molecule type" value="Genomic_DNA"/>
</dbReference>
<dbReference type="Proteomes" id="UP001651158">
    <property type="component" value="Unassembled WGS sequence"/>
</dbReference>
<evidence type="ECO:0008006" key="4">
    <source>
        <dbReference type="Google" id="ProtNLM"/>
    </source>
</evidence>